<keyword evidence="3" id="KW-1185">Reference proteome</keyword>
<dbReference type="RefSeq" id="WP_145434296.1">
    <property type="nucleotide sequence ID" value="NZ_CP036339.1"/>
</dbReference>
<accession>A0A517U1S6</accession>
<keyword evidence="1" id="KW-0812">Transmembrane</keyword>
<dbReference type="AlphaFoldDB" id="A0A517U1S6"/>
<organism evidence="2 3">
    <name type="scientific">Lacipirellula limnantheis</name>
    <dbReference type="NCBI Taxonomy" id="2528024"/>
    <lineage>
        <taxon>Bacteria</taxon>
        <taxon>Pseudomonadati</taxon>
        <taxon>Planctomycetota</taxon>
        <taxon>Planctomycetia</taxon>
        <taxon>Pirellulales</taxon>
        <taxon>Lacipirellulaceae</taxon>
        <taxon>Lacipirellula</taxon>
    </lineage>
</organism>
<dbReference type="EMBL" id="CP036339">
    <property type="protein sequence ID" value="QDT74570.1"/>
    <property type="molecule type" value="Genomic_DNA"/>
</dbReference>
<name>A0A517U1S6_9BACT</name>
<reference evidence="2 3" key="1">
    <citation type="submission" date="2019-02" db="EMBL/GenBank/DDBJ databases">
        <title>Deep-cultivation of Planctomycetes and their phenomic and genomic characterization uncovers novel biology.</title>
        <authorList>
            <person name="Wiegand S."/>
            <person name="Jogler M."/>
            <person name="Boedeker C."/>
            <person name="Pinto D."/>
            <person name="Vollmers J."/>
            <person name="Rivas-Marin E."/>
            <person name="Kohn T."/>
            <person name="Peeters S.H."/>
            <person name="Heuer A."/>
            <person name="Rast P."/>
            <person name="Oberbeckmann S."/>
            <person name="Bunk B."/>
            <person name="Jeske O."/>
            <person name="Meyerdierks A."/>
            <person name="Storesund J.E."/>
            <person name="Kallscheuer N."/>
            <person name="Luecker S."/>
            <person name="Lage O.M."/>
            <person name="Pohl T."/>
            <person name="Merkel B.J."/>
            <person name="Hornburger P."/>
            <person name="Mueller R.-W."/>
            <person name="Bruemmer F."/>
            <person name="Labrenz M."/>
            <person name="Spormann A.M."/>
            <person name="Op den Camp H."/>
            <person name="Overmann J."/>
            <person name="Amann R."/>
            <person name="Jetten M.S.M."/>
            <person name="Mascher T."/>
            <person name="Medema M.H."/>
            <person name="Devos D.P."/>
            <person name="Kaster A.-K."/>
            <person name="Ovreas L."/>
            <person name="Rohde M."/>
            <person name="Galperin M.Y."/>
            <person name="Jogler C."/>
        </authorList>
    </citation>
    <scope>NUCLEOTIDE SEQUENCE [LARGE SCALE GENOMIC DNA]</scope>
    <source>
        <strain evidence="2 3">I41</strain>
    </source>
</reference>
<evidence type="ECO:0000313" key="2">
    <source>
        <dbReference type="EMBL" id="QDT74570.1"/>
    </source>
</evidence>
<keyword evidence="1" id="KW-0472">Membrane</keyword>
<dbReference type="KEGG" id="llh:I41_37670"/>
<keyword evidence="1" id="KW-1133">Transmembrane helix</keyword>
<evidence type="ECO:0000256" key="1">
    <source>
        <dbReference type="SAM" id="Phobius"/>
    </source>
</evidence>
<evidence type="ECO:0000313" key="3">
    <source>
        <dbReference type="Proteomes" id="UP000317909"/>
    </source>
</evidence>
<feature type="transmembrane region" description="Helical" evidence="1">
    <location>
        <begin position="118"/>
        <end position="137"/>
    </location>
</feature>
<gene>
    <name evidence="2" type="ORF">I41_37670</name>
</gene>
<protein>
    <submittedName>
        <fullName evidence="2">Uncharacterized protein</fullName>
    </submittedName>
</protein>
<sequence>MKGEVRAFEFEDLYSASVASPDPAVQKIVKALWGCHCDTRNHPVSVAAEGWETMRRIIAFLSTDLDISSASGTPWPFRDEGDWRRNEPLVLEVELPPYDQAIHCRPIHPWWDRIPTSIGLLIVVGSILAMVVGMIACF</sequence>
<dbReference type="Proteomes" id="UP000317909">
    <property type="component" value="Chromosome"/>
</dbReference>
<proteinExistence type="predicted"/>